<evidence type="ECO:0000256" key="1">
    <source>
        <dbReference type="SAM" id="Phobius"/>
    </source>
</evidence>
<keyword evidence="1" id="KW-0472">Membrane</keyword>
<gene>
    <name evidence="3" type="ORF">ACHAWU_007299</name>
</gene>
<dbReference type="Pfam" id="PF05050">
    <property type="entry name" value="Methyltransf_21"/>
    <property type="match status" value="1"/>
</dbReference>
<dbReference type="PANTHER" id="PTHR34009:SF2">
    <property type="entry name" value="PROTEIN STAR"/>
    <property type="match status" value="1"/>
</dbReference>
<feature type="domain" description="Methyltransferase FkbM" evidence="2">
    <location>
        <begin position="180"/>
        <end position="332"/>
    </location>
</feature>
<dbReference type="Gene3D" id="3.40.50.150">
    <property type="entry name" value="Vaccinia Virus protein VP39"/>
    <property type="match status" value="1"/>
</dbReference>
<comment type="caution">
    <text evidence="3">The sequence shown here is derived from an EMBL/GenBank/DDBJ whole genome shotgun (WGS) entry which is preliminary data.</text>
</comment>
<dbReference type="EMBL" id="JALLBG020000312">
    <property type="protein sequence ID" value="KAL3756348.1"/>
    <property type="molecule type" value="Genomic_DNA"/>
</dbReference>
<dbReference type="NCBIfam" id="TIGR01444">
    <property type="entry name" value="fkbM_fam"/>
    <property type="match status" value="1"/>
</dbReference>
<dbReference type="InterPro" id="IPR029063">
    <property type="entry name" value="SAM-dependent_MTases_sf"/>
</dbReference>
<dbReference type="AlphaFoldDB" id="A0ABD3LX71"/>
<keyword evidence="4" id="KW-1185">Reference proteome</keyword>
<keyword evidence="1" id="KW-1133">Transmembrane helix</keyword>
<evidence type="ECO:0000313" key="3">
    <source>
        <dbReference type="EMBL" id="KAL3756348.1"/>
    </source>
</evidence>
<reference evidence="3 4" key="1">
    <citation type="submission" date="2024-10" db="EMBL/GenBank/DDBJ databases">
        <title>Updated reference genomes for cyclostephanoid diatoms.</title>
        <authorList>
            <person name="Roberts W.R."/>
            <person name="Alverson A.J."/>
        </authorList>
    </citation>
    <scope>NUCLEOTIDE SEQUENCE [LARGE SCALE GENOMIC DNA]</scope>
    <source>
        <strain evidence="3 4">AJA232-27</strain>
    </source>
</reference>
<dbReference type="PANTHER" id="PTHR34009">
    <property type="entry name" value="PROTEIN STAR"/>
    <property type="match status" value="1"/>
</dbReference>
<dbReference type="InterPro" id="IPR006342">
    <property type="entry name" value="FkbM_mtfrase"/>
</dbReference>
<name>A0ABD3LX71_9STRA</name>
<dbReference type="Proteomes" id="UP001530293">
    <property type="component" value="Unassembled WGS sequence"/>
</dbReference>
<sequence length="365" mass="41075">MALKRTRAGTNKSSSATLSSIFFAAAAALSLFVSVSNIILSTYYGTTFTPAGVSGIANLPQERGRGRLNGRLAKSNEVKCHEHGSDCRGFFEYSGPNHSPNSTQLLQEESAAYVYGAENNNDGHLIFFPSETKSNRCIEEWMNSKDEWGSNGMSRSREDRVIFETFFHDNSLFGNHFYMEIGANDGVRESNTRFFDLCLGWQGLLVEPNPKNFQHVERLRPNAYHLGVAPSCNSSEVVMFGDHYFTNAQTNEEGGTIEVHCGPLWFYLEQIGISHIDFWSLDVEGAEIDVLKTVDFEKVQIDVIISESVNRLEGTAERAEAVRVFLRQKGYLVLQSVSVENSDTFLHKSVCHRYKFPECEQYNHI</sequence>
<protein>
    <recommendedName>
        <fullName evidence="2">Methyltransferase FkbM domain-containing protein</fullName>
    </recommendedName>
</protein>
<accession>A0ABD3LX71</accession>
<evidence type="ECO:0000259" key="2">
    <source>
        <dbReference type="Pfam" id="PF05050"/>
    </source>
</evidence>
<organism evidence="3 4">
    <name type="scientific">Discostella pseudostelligera</name>
    <dbReference type="NCBI Taxonomy" id="259834"/>
    <lineage>
        <taxon>Eukaryota</taxon>
        <taxon>Sar</taxon>
        <taxon>Stramenopiles</taxon>
        <taxon>Ochrophyta</taxon>
        <taxon>Bacillariophyta</taxon>
        <taxon>Coscinodiscophyceae</taxon>
        <taxon>Thalassiosirophycidae</taxon>
        <taxon>Stephanodiscales</taxon>
        <taxon>Stephanodiscaceae</taxon>
        <taxon>Discostella</taxon>
    </lineage>
</organism>
<dbReference type="SUPFAM" id="SSF53335">
    <property type="entry name" value="S-adenosyl-L-methionine-dependent methyltransferases"/>
    <property type="match status" value="1"/>
</dbReference>
<dbReference type="InterPro" id="IPR053202">
    <property type="entry name" value="EGF_Rcpt_Signaling_Reg"/>
</dbReference>
<proteinExistence type="predicted"/>
<feature type="transmembrane region" description="Helical" evidence="1">
    <location>
        <begin position="21"/>
        <end position="44"/>
    </location>
</feature>
<keyword evidence="1" id="KW-0812">Transmembrane</keyword>
<evidence type="ECO:0000313" key="4">
    <source>
        <dbReference type="Proteomes" id="UP001530293"/>
    </source>
</evidence>